<dbReference type="Gene3D" id="3.20.20.140">
    <property type="entry name" value="Metal-dependent hydrolases"/>
    <property type="match status" value="1"/>
</dbReference>
<evidence type="ECO:0000259" key="1">
    <source>
        <dbReference type="Pfam" id="PF01979"/>
    </source>
</evidence>
<dbReference type="InterPro" id="IPR006680">
    <property type="entry name" value="Amidohydro-rel"/>
</dbReference>
<accession>A0A9W5PKT4</accession>
<gene>
    <name evidence="2" type="ORF">IIU_06132</name>
</gene>
<protein>
    <recommendedName>
        <fullName evidence="1">Amidohydrolase-related domain-containing protein</fullName>
    </recommendedName>
</protein>
<dbReference type="InterPro" id="IPR032466">
    <property type="entry name" value="Metal_Hydrolase"/>
</dbReference>
<evidence type="ECO:0000313" key="2">
    <source>
        <dbReference type="EMBL" id="EOO25539.1"/>
    </source>
</evidence>
<dbReference type="RefSeq" id="WP_016112063.1">
    <property type="nucleotide sequence ID" value="NZ_KB976193.1"/>
</dbReference>
<reference evidence="2 3" key="1">
    <citation type="submission" date="2012-12" db="EMBL/GenBank/DDBJ databases">
        <title>The Genome Sequence of Bacillus cereus VD133.</title>
        <authorList>
            <consortium name="The Broad Institute Genome Sequencing Platform"/>
            <consortium name="The Broad Institute Genome Sequencing Center for Infectious Disease"/>
            <person name="Feldgarden M."/>
            <person name="Van der Auwera G.A."/>
            <person name="Mahillon J."/>
            <person name="Duprez V."/>
            <person name="Timmery S."/>
            <person name="Mattelet C."/>
            <person name="Dierick K."/>
            <person name="Sun M."/>
            <person name="Yu Z."/>
            <person name="Zhu L."/>
            <person name="Hu X."/>
            <person name="Shank E.B."/>
            <person name="Swiecicka I."/>
            <person name="Hansen B.M."/>
            <person name="Andrup L."/>
            <person name="Walker B."/>
            <person name="Young S.K."/>
            <person name="Zeng Q."/>
            <person name="Gargeya S."/>
            <person name="Fitzgerald M."/>
            <person name="Haas B."/>
            <person name="Abouelleil A."/>
            <person name="Alvarado L."/>
            <person name="Arachchi H.M."/>
            <person name="Berlin A.M."/>
            <person name="Chapman S.B."/>
            <person name="Dewar J."/>
            <person name="Goldberg J."/>
            <person name="Griggs A."/>
            <person name="Gujja S."/>
            <person name="Hansen M."/>
            <person name="Howarth C."/>
            <person name="Imamovic A."/>
            <person name="Larimer J."/>
            <person name="McCowan C."/>
            <person name="Murphy C."/>
            <person name="Neiman D."/>
            <person name="Pearson M."/>
            <person name="Priest M."/>
            <person name="Roberts A."/>
            <person name="Saif S."/>
            <person name="Shea T."/>
            <person name="Sisk P."/>
            <person name="Sykes S."/>
            <person name="Wortman J."/>
            <person name="Nusbaum C."/>
            <person name="Birren B."/>
        </authorList>
    </citation>
    <scope>NUCLEOTIDE SEQUENCE [LARGE SCALE GENOMIC DNA]</scope>
    <source>
        <strain evidence="2 3">VD133</strain>
    </source>
</reference>
<dbReference type="Gene3D" id="2.30.40.10">
    <property type="entry name" value="Urease, subunit C, domain 1"/>
    <property type="match status" value="1"/>
</dbReference>
<dbReference type="Proteomes" id="UP000014018">
    <property type="component" value="Unassembled WGS sequence"/>
</dbReference>
<dbReference type="PANTHER" id="PTHR43794">
    <property type="entry name" value="AMINOHYDROLASE SSNA-RELATED"/>
    <property type="match status" value="1"/>
</dbReference>
<dbReference type="EMBL" id="AHFB01000138">
    <property type="protein sequence ID" value="EOO25539.1"/>
    <property type="molecule type" value="Genomic_DNA"/>
</dbReference>
<dbReference type="PANTHER" id="PTHR43794:SF5">
    <property type="entry name" value="CHLOROHYDROLASE FAMILY PROTEIN"/>
    <property type="match status" value="1"/>
</dbReference>
<evidence type="ECO:0000313" key="3">
    <source>
        <dbReference type="Proteomes" id="UP000014018"/>
    </source>
</evidence>
<dbReference type="SUPFAM" id="SSF51338">
    <property type="entry name" value="Composite domain of metallo-dependent hydrolases"/>
    <property type="match status" value="1"/>
</dbReference>
<sequence>MRKLLIKNGTVVTFQENRLVSKNTDILIEGQKIKKIKESIPSQEADSIIDASNMIVMPGLIDTHRHNWESIVRNIGADWTLNNYMQHIYFGNIGSRLRPKDAYIANYFGALEALNAGVTTMLDWSMIQSPEHTDALIKGLQDSGIRAVFAYGLPGTEDYCNPASELTHPKDSYRVKKEYFHSNDQLLTMGLAIRGPETSSWNATVQDINMAKDLDVLCSMHLGVGVSGIESKSISKLYEHNLLSPSINIVHANGNSVEDFKMLKEFGASISVLPEVEMMMGHGYPITGKVLSAGYKPSIGVDVVTSVSGDLFSQMRFMLQAERARRNQEILDLGESVDNLSLKAKDIFEFATKVGAKDLMLDKKIGSIEEGKEADIILIDTVDFNMMPIIDSVGSVIQFANPSNVDTVIVSGKIVKRNKKLIDV</sequence>
<name>A0A9W5PKT4_BACCE</name>
<dbReference type="InterPro" id="IPR011059">
    <property type="entry name" value="Metal-dep_hydrolase_composite"/>
</dbReference>
<dbReference type="GO" id="GO:0016810">
    <property type="term" value="F:hydrolase activity, acting on carbon-nitrogen (but not peptide) bonds"/>
    <property type="evidence" value="ECO:0007669"/>
    <property type="project" value="InterPro"/>
</dbReference>
<dbReference type="SUPFAM" id="SSF51556">
    <property type="entry name" value="Metallo-dependent hydrolases"/>
    <property type="match status" value="1"/>
</dbReference>
<dbReference type="AlphaFoldDB" id="A0A9W5PKT4"/>
<feature type="domain" description="Amidohydrolase-related" evidence="1">
    <location>
        <begin position="55"/>
        <end position="415"/>
    </location>
</feature>
<dbReference type="InterPro" id="IPR050287">
    <property type="entry name" value="MTA/SAH_deaminase"/>
</dbReference>
<dbReference type="Pfam" id="PF01979">
    <property type="entry name" value="Amidohydro_1"/>
    <property type="match status" value="1"/>
</dbReference>
<organism evidence="2 3">
    <name type="scientific">Bacillus cereus VD133</name>
    <dbReference type="NCBI Taxonomy" id="1053233"/>
    <lineage>
        <taxon>Bacteria</taxon>
        <taxon>Bacillati</taxon>
        <taxon>Bacillota</taxon>
        <taxon>Bacilli</taxon>
        <taxon>Bacillales</taxon>
        <taxon>Bacillaceae</taxon>
        <taxon>Bacillus</taxon>
        <taxon>Bacillus cereus group</taxon>
    </lineage>
</organism>
<proteinExistence type="predicted"/>
<feature type="non-terminal residue" evidence="2">
    <location>
        <position position="424"/>
    </location>
</feature>
<comment type="caution">
    <text evidence="2">The sequence shown here is derived from an EMBL/GenBank/DDBJ whole genome shotgun (WGS) entry which is preliminary data.</text>
</comment>
<dbReference type="NCBIfam" id="NF006056">
    <property type="entry name" value="PRK08204.1"/>
    <property type="match status" value="1"/>
</dbReference>